<organism evidence="1 2">
    <name type="scientific">Bacillus pseudomycoides</name>
    <dbReference type="NCBI Taxonomy" id="64104"/>
    <lineage>
        <taxon>Bacteria</taxon>
        <taxon>Bacillati</taxon>
        <taxon>Bacillota</taxon>
        <taxon>Bacilli</taxon>
        <taxon>Bacillales</taxon>
        <taxon>Bacillaceae</taxon>
        <taxon>Bacillus</taxon>
        <taxon>Bacillus cereus group</taxon>
    </lineage>
</organism>
<dbReference type="AlphaFoldDB" id="A0ABD6TCG3"/>
<reference evidence="1 2" key="1">
    <citation type="submission" date="2017-09" db="EMBL/GenBank/DDBJ databases">
        <title>Large-scale bioinformatics analysis of Bacillus genomes uncovers conserved roles of natural products in bacterial physiology.</title>
        <authorList>
            <consortium name="Agbiome Team Llc"/>
            <person name="Bleich R.M."/>
            <person name="Grubbs K.J."/>
            <person name="Santa Maria K.C."/>
            <person name="Allen S.E."/>
            <person name="Farag S."/>
            <person name="Shank E.A."/>
            <person name="Bowers A."/>
        </authorList>
    </citation>
    <scope>NUCLEOTIDE SEQUENCE [LARGE SCALE GENOMIC DNA]</scope>
    <source>
        <strain evidence="1 2">AFS037265</strain>
    </source>
</reference>
<gene>
    <name evidence="1" type="ORF">COF81_09460</name>
</gene>
<sequence>MTEYHFDDKVYTDYKEFCEVIAKDWYNKYNKYMIQKFFYIGRKFEYGGIVHEVLENNAKVSETEGWLYLKAYYKKNTSLFGVHPRKVLKEAPLLKEELNQMLQGVEFTEIELYDQLELF</sequence>
<proteinExistence type="predicted"/>
<evidence type="ECO:0000313" key="2">
    <source>
        <dbReference type="Proteomes" id="UP000221918"/>
    </source>
</evidence>
<name>A0ABD6TCG3_9BACI</name>
<dbReference type="EMBL" id="NUTL01000037">
    <property type="protein sequence ID" value="PHE99936.1"/>
    <property type="molecule type" value="Genomic_DNA"/>
</dbReference>
<comment type="caution">
    <text evidence="1">The sequence shown here is derived from an EMBL/GenBank/DDBJ whole genome shotgun (WGS) entry which is preliminary data.</text>
</comment>
<protein>
    <submittedName>
        <fullName evidence="1">Uncharacterized protein</fullName>
    </submittedName>
</protein>
<dbReference type="Proteomes" id="UP000221918">
    <property type="component" value="Unassembled WGS sequence"/>
</dbReference>
<dbReference type="RefSeq" id="WP_098644629.1">
    <property type="nucleotide sequence ID" value="NZ_NUTL01000037.1"/>
</dbReference>
<evidence type="ECO:0000313" key="1">
    <source>
        <dbReference type="EMBL" id="PHE99936.1"/>
    </source>
</evidence>
<accession>A0ABD6TCG3</accession>